<dbReference type="SUPFAM" id="SSF46689">
    <property type="entry name" value="Homeodomain-like"/>
    <property type="match status" value="1"/>
</dbReference>
<organism evidence="6 7">
    <name type="scientific">Fundidesulfovibrio magnetotacticus</name>
    <dbReference type="NCBI Taxonomy" id="2730080"/>
    <lineage>
        <taxon>Bacteria</taxon>
        <taxon>Pseudomonadati</taxon>
        <taxon>Thermodesulfobacteriota</taxon>
        <taxon>Desulfovibrionia</taxon>
        <taxon>Desulfovibrionales</taxon>
        <taxon>Desulfovibrionaceae</taxon>
        <taxon>Fundidesulfovibrio</taxon>
    </lineage>
</organism>
<evidence type="ECO:0000256" key="1">
    <source>
        <dbReference type="ARBA" id="ARBA00023015"/>
    </source>
</evidence>
<keyword evidence="3" id="KW-0804">Transcription</keyword>
<proteinExistence type="predicted"/>
<dbReference type="GO" id="GO:0000976">
    <property type="term" value="F:transcription cis-regulatory region binding"/>
    <property type="evidence" value="ECO:0007669"/>
    <property type="project" value="TreeGrafter"/>
</dbReference>
<sequence length="219" mass="24446">MPTMPRRDRPRYGHRETIDHQSETVRRILDAAATLFAEHCYEGTRIDDIAARAGVNKATIYYHIGGKERVYQVVLLRHFTELADRMEERMAGCEDPLEGLRLVVRLHAEAFMADNRLPRTVAHEMAGGSRRITPEIVAAYGRIHAITARHLRAGVAAGRLRDVKPGALQVLLAGSLLVSTINAPFREQLSSVLMPGEMASLEEMAALLEDILARYLVRA</sequence>
<keyword evidence="1" id="KW-0805">Transcription regulation</keyword>
<dbReference type="Pfam" id="PF00440">
    <property type="entry name" value="TetR_N"/>
    <property type="match status" value="1"/>
</dbReference>
<dbReference type="SUPFAM" id="SSF48498">
    <property type="entry name" value="Tetracyclin repressor-like, C-terminal domain"/>
    <property type="match status" value="1"/>
</dbReference>
<keyword evidence="2 4" id="KW-0238">DNA-binding</keyword>
<dbReference type="GO" id="GO:0003700">
    <property type="term" value="F:DNA-binding transcription factor activity"/>
    <property type="evidence" value="ECO:0007669"/>
    <property type="project" value="TreeGrafter"/>
</dbReference>
<dbReference type="PANTHER" id="PTHR30055:SF234">
    <property type="entry name" value="HTH-TYPE TRANSCRIPTIONAL REGULATOR BETI"/>
    <property type="match status" value="1"/>
</dbReference>
<comment type="caution">
    <text evidence="6">The sequence shown here is derived from an EMBL/GenBank/DDBJ whole genome shotgun (WGS) entry which is preliminary data.</text>
</comment>
<dbReference type="EMBL" id="BLTE01000011">
    <property type="protein sequence ID" value="GFK94599.1"/>
    <property type="molecule type" value="Genomic_DNA"/>
</dbReference>
<evidence type="ECO:0000313" key="6">
    <source>
        <dbReference type="EMBL" id="GFK94599.1"/>
    </source>
</evidence>
<keyword evidence="7" id="KW-1185">Reference proteome</keyword>
<evidence type="ECO:0000313" key="7">
    <source>
        <dbReference type="Proteomes" id="UP000494245"/>
    </source>
</evidence>
<dbReference type="Gene3D" id="1.10.10.60">
    <property type="entry name" value="Homeodomain-like"/>
    <property type="match status" value="1"/>
</dbReference>
<accession>A0A6V8LWZ0</accession>
<dbReference type="InterPro" id="IPR001647">
    <property type="entry name" value="HTH_TetR"/>
</dbReference>
<feature type="DNA-binding region" description="H-T-H motif" evidence="4">
    <location>
        <begin position="45"/>
        <end position="64"/>
    </location>
</feature>
<dbReference type="PROSITE" id="PS50977">
    <property type="entry name" value="HTH_TETR_2"/>
    <property type="match status" value="1"/>
</dbReference>
<dbReference type="InterPro" id="IPR036271">
    <property type="entry name" value="Tet_transcr_reg_TetR-rel_C_sf"/>
</dbReference>
<feature type="domain" description="HTH tetR-type" evidence="5">
    <location>
        <begin position="22"/>
        <end position="82"/>
    </location>
</feature>
<evidence type="ECO:0000256" key="2">
    <source>
        <dbReference type="ARBA" id="ARBA00023125"/>
    </source>
</evidence>
<dbReference type="Gene3D" id="1.10.357.10">
    <property type="entry name" value="Tetracycline Repressor, domain 2"/>
    <property type="match status" value="1"/>
</dbReference>
<gene>
    <name evidence="6" type="primary">icaR</name>
    <name evidence="6" type="ORF">NNJEOMEG_02446</name>
</gene>
<name>A0A6V8LWZ0_9BACT</name>
<protein>
    <submittedName>
        <fullName evidence="6">Biofilm operon icaADBC HTH-type negative transcriptional regulator IcaR</fullName>
    </submittedName>
</protein>
<dbReference type="PRINTS" id="PR00455">
    <property type="entry name" value="HTHTETR"/>
</dbReference>
<reference evidence="6 7" key="2">
    <citation type="submission" date="2020-05" db="EMBL/GenBank/DDBJ databases">
        <title>Draft genome sequence of Desulfovibrio sp. strainFSS-1.</title>
        <authorList>
            <person name="Shimoshige H."/>
            <person name="Kobayashi H."/>
            <person name="Maekawa T."/>
        </authorList>
    </citation>
    <scope>NUCLEOTIDE SEQUENCE [LARGE SCALE GENOMIC DNA]</scope>
    <source>
        <strain evidence="6 7">SIID29052-01</strain>
    </source>
</reference>
<dbReference type="RefSeq" id="WP_235956943.1">
    <property type="nucleotide sequence ID" value="NZ_BLTE01000011.1"/>
</dbReference>
<dbReference type="Proteomes" id="UP000494245">
    <property type="component" value="Unassembled WGS sequence"/>
</dbReference>
<dbReference type="PANTHER" id="PTHR30055">
    <property type="entry name" value="HTH-TYPE TRANSCRIPTIONAL REGULATOR RUTR"/>
    <property type="match status" value="1"/>
</dbReference>
<dbReference type="InterPro" id="IPR009057">
    <property type="entry name" value="Homeodomain-like_sf"/>
</dbReference>
<evidence type="ECO:0000256" key="4">
    <source>
        <dbReference type="PROSITE-ProRule" id="PRU00335"/>
    </source>
</evidence>
<dbReference type="AlphaFoldDB" id="A0A6V8LWZ0"/>
<evidence type="ECO:0000259" key="5">
    <source>
        <dbReference type="PROSITE" id="PS50977"/>
    </source>
</evidence>
<reference evidence="6 7" key="1">
    <citation type="submission" date="2020-04" db="EMBL/GenBank/DDBJ databases">
        <authorList>
            <consortium name="Desulfovibrio sp. FSS-1 genome sequencing consortium"/>
            <person name="Shimoshige H."/>
            <person name="Kobayashi H."/>
            <person name="Maekawa T."/>
        </authorList>
    </citation>
    <scope>NUCLEOTIDE SEQUENCE [LARGE SCALE GENOMIC DNA]</scope>
    <source>
        <strain evidence="6 7">SIID29052-01</strain>
    </source>
</reference>
<evidence type="ECO:0000256" key="3">
    <source>
        <dbReference type="ARBA" id="ARBA00023163"/>
    </source>
</evidence>
<dbReference type="InterPro" id="IPR050109">
    <property type="entry name" value="HTH-type_TetR-like_transc_reg"/>
</dbReference>